<organism evidence="3 4">
    <name type="scientific">Phytophthora infestans</name>
    <name type="common">Potato late blight agent</name>
    <name type="synonym">Botrytis infestans</name>
    <dbReference type="NCBI Taxonomy" id="4787"/>
    <lineage>
        <taxon>Eukaryota</taxon>
        <taxon>Sar</taxon>
        <taxon>Stramenopiles</taxon>
        <taxon>Oomycota</taxon>
        <taxon>Peronosporomycetes</taxon>
        <taxon>Peronosporales</taxon>
        <taxon>Peronosporaceae</taxon>
        <taxon>Phytophthora</taxon>
    </lineage>
</organism>
<dbReference type="AlphaFoldDB" id="A0A8S9U593"/>
<dbReference type="GO" id="GO:0005829">
    <property type="term" value="C:cytosol"/>
    <property type="evidence" value="ECO:0007669"/>
    <property type="project" value="TreeGrafter"/>
</dbReference>
<accession>A0A8S9U593</accession>
<comment type="similarity">
    <text evidence="1">Belongs to the HSBP1 family.</text>
</comment>
<dbReference type="InterPro" id="IPR009643">
    <property type="entry name" value="HS1-bd"/>
</dbReference>
<dbReference type="EMBL" id="JAACNO010002301">
    <property type="protein sequence ID" value="KAF4134349.1"/>
    <property type="molecule type" value="Genomic_DNA"/>
</dbReference>
<gene>
    <name evidence="3" type="ORF">GN958_ATG16481</name>
</gene>
<keyword evidence="3" id="KW-0346">Stress response</keyword>
<dbReference type="GO" id="GO:0070370">
    <property type="term" value="P:cellular heat acclimation"/>
    <property type="evidence" value="ECO:0007669"/>
    <property type="project" value="TreeGrafter"/>
</dbReference>
<evidence type="ECO:0000313" key="4">
    <source>
        <dbReference type="Proteomes" id="UP000704712"/>
    </source>
</evidence>
<evidence type="ECO:0000313" key="3">
    <source>
        <dbReference type="EMBL" id="KAF4134349.1"/>
    </source>
</evidence>
<proteinExistence type="inferred from homology"/>
<protein>
    <submittedName>
        <fullName evidence="3">Heat shock factor binding protein 1</fullName>
    </submittedName>
</protein>
<reference evidence="3" key="1">
    <citation type="submission" date="2020-03" db="EMBL/GenBank/DDBJ databases">
        <title>Hybrid Assembly of Korean Phytophthora infestans isolates.</title>
        <authorList>
            <person name="Prokchorchik M."/>
            <person name="Lee Y."/>
            <person name="Seo J."/>
            <person name="Cho J.-H."/>
            <person name="Park Y.-E."/>
            <person name="Jang D.-C."/>
            <person name="Im J.-S."/>
            <person name="Choi J.-G."/>
            <person name="Park H.-J."/>
            <person name="Lee G.-B."/>
            <person name="Lee Y.-G."/>
            <person name="Hong S.-Y."/>
            <person name="Cho K."/>
            <person name="Sohn K.H."/>
        </authorList>
    </citation>
    <scope>NUCLEOTIDE SEQUENCE</scope>
    <source>
        <strain evidence="3">KR_2_A2</strain>
    </source>
</reference>
<dbReference type="GO" id="GO:0003714">
    <property type="term" value="F:transcription corepressor activity"/>
    <property type="evidence" value="ECO:0007669"/>
    <property type="project" value="InterPro"/>
</dbReference>
<dbReference type="PANTHER" id="PTHR19424:SF0">
    <property type="entry name" value="HEAT SHOCK FACTOR BINDING PROTEIN 1"/>
    <property type="match status" value="1"/>
</dbReference>
<dbReference type="GO" id="GO:0005634">
    <property type="term" value="C:nucleus"/>
    <property type="evidence" value="ECO:0007669"/>
    <property type="project" value="TreeGrafter"/>
</dbReference>
<dbReference type="Gene3D" id="1.20.5.430">
    <property type="match status" value="1"/>
</dbReference>
<evidence type="ECO:0000256" key="2">
    <source>
        <dbReference type="SAM" id="MobiDB-lite"/>
    </source>
</evidence>
<dbReference type="Proteomes" id="UP000704712">
    <property type="component" value="Unassembled WGS sequence"/>
</dbReference>
<name>A0A8S9U593_PHYIN</name>
<sequence length="164" mass="18136">MVRLSSQSAVYLCTKALWEWMTKMRSSSEASKNANANSASNTSAGGPTDGQDLSVFVQSLLEQMQSRFAQMSDAIIGRNILFTKFIFIYARQDRDKSLRIWVFLDYLLCVFATVGNPLDEMGSRIDDLEKSIADLMEQTTEDGSDKNLEPATGEAAAKNKGESV</sequence>
<feature type="region of interest" description="Disordered" evidence="2">
    <location>
        <begin position="137"/>
        <end position="164"/>
    </location>
</feature>
<dbReference type="Pfam" id="PF06825">
    <property type="entry name" value="HSBP1"/>
    <property type="match status" value="2"/>
</dbReference>
<comment type="caution">
    <text evidence="3">The sequence shown here is derived from an EMBL/GenBank/DDBJ whole genome shotgun (WGS) entry which is preliminary data.</text>
</comment>
<dbReference type="PANTHER" id="PTHR19424">
    <property type="entry name" value="HEAT SHOCK FACTOR BINDING PROTEIN 1"/>
    <property type="match status" value="1"/>
</dbReference>
<evidence type="ECO:0000256" key="1">
    <source>
        <dbReference type="ARBA" id="ARBA00006349"/>
    </source>
</evidence>